<accession>A0ABP0Z4M9</accession>
<organism evidence="2 3">
    <name type="scientific">Citrullus colocynthis</name>
    <name type="common">colocynth</name>
    <dbReference type="NCBI Taxonomy" id="252529"/>
    <lineage>
        <taxon>Eukaryota</taxon>
        <taxon>Viridiplantae</taxon>
        <taxon>Streptophyta</taxon>
        <taxon>Embryophyta</taxon>
        <taxon>Tracheophyta</taxon>
        <taxon>Spermatophyta</taxon>
        <taxon>Magnoliopsida</taxon>
        <taxon>eudicotyledons</taxon>
        <taxon>Gunneridae</taxon>
        <taxon>Pentapetalae</taxon>
        <taxon>rosids</taxon>
        <taxon>fabids</taxon>
        <taxon>Cucurbitales</taxon>
        <taxon>Cucurbitaceae</taxon>
        <taxon>Benincaseae</taxon>
        <taxon>Citrullus</taxon>
    </lineage>
</organism>
<sequence>MSLKWKAGHVEHKSKYKRTQIALGTTSSKRSHMSKWRTAVSYQVFDGFLLIAILIILLLRFRSRLKNKEEETSNLVKRDKMGLSKNEQHDCWAPTRSEGLAAPTVLHSIFYIALYTFWKYFDPSWRPFLWQNSGWQIGV</sequence>
<dbReference type="Proteomes" id="UP001642487">
    <property type="component" value="Chromosome 8"/>
</dbReference>
<name>A0ABP0Z4M9_9ROSI</name>
<evidence type="ECO:0000313" key="3">
    <source>
        <dbReference type="Proteomes" id="UP001642487"/>
    </source>
</evidence>
<reference evidence="2 3" key="1">
    <citation type="submission" date="2024-03" db="EMBL/GenBank/DDBJ databases">
        <authorList>
            <person name="Gkanogiannis A."/>
            <person name="Becerra Lopez-Lavalle L."/>
        </authorList>
    </citation>
    <scope>NUCLEOTIDE SEQUENCE [LARGE SCALE GENOMIC DNA]</scope>
</reference>
<evidence type="ECO:0000313" key="2">
    <source>
        <dbReference type="EMBL" id="CAK9327753.1"/>
    </source>
</evidence>
<keyword evidence="1" id="KW-0812">Transmembrane</keyword>
<feature type="transmembrane region" description="Helical" evidence="1">
    <location>
        <begin position="40"/>
        <end position="59"/>
    </location>
</feature>
<protein>
    <submittedName>
        <fullName evidence="2">Uncharacterized protein</fullName>
    </submittedName>
</protein>
<proteinExistence type="predicted"/>
<keyword evidence="3" id="KW-1185">Reference proteome</keyword>
<keyword evidence="1" id="KW-0472">Membrane</keyword>
<keyword evidence="1" id="KW-1133">Transmembrane helix</keyword>
<feature type="transmembrane region" description="Helical" evidence="1">
    <location>
        <begin position="100"/>
        <end position="118"/>
    </location>
</feature>
<dbReference type="EMBL" id="OZ021742">
    <property type="protein sequence ID" value="CAK9327753.1"/>
    <property type="molecule type" value="Genomic_DNA"/>
</dbReference>
<gene>
    <name evidence="2" type="ORF">CITCOLO1_LOCUS20141</name>
</gene>
<evidence type="ECO:0000256" key="1">
    <source>
        <dbReference type="SAM" id="Phobius"/>
    </source>
</evidence>